<keyword evidence="6 11" id="KW-0798">TonB box</keyword>
<dbReference type="CDD" id="cd01347">
    <property type="entry name" value="ligand_gated_channel"/>
    <property type="match status" value="1"/>
</dbReference>
<reference evidence="14" key="2">
    <citation type="submission" date="2020-09" db="EMBL/GenBank/DDBJ databases">
        <authorList>
            <person name="Sun Q."/>
            <person name="Zhou Y."/>
        </authorList>
    </citation>
    <scope>NUCLEOTIDE SEQUENCE</scope>
    <source>
        <strain evidence="14">CGMCC 1.15763</strain>
    </source>
</reference>
<organism evidence="14 15">
    <name type="scientific">Polaribacter pacificus</name>
    <dbReference type="NCBI Taxonomy" id="1775173"/>
    <lineage>
        <taxon>Bacteria</taxon>
        <taxon>Pseudomonadati</taxon>
        <taxon>Bacteroidota</taxon>
        <taxon>Flavobacteriia</taxon>
        <taxon>Flavobacteriales</taxon>
        <taxon>Flavobacteriaceae</taxon>
    </lineage>
</organism>
<evidence type="ECO:0000256" key="2">
    <source>
        <dbReference type="ARBA" id="ARBA00022448"/>
    </source>
</evidence>
<evidence type="ECO:0000256" key="9">
    <source>
        <dbReference type="ARBA" id="ARBA00023237"/>
    </source>
</evidence>
<evidence type="ECO:0000256" key="3">
    <source>
        <dbReference type="ARBA" id="ARBA00022452"/>
    </source>
</evidence>
<evidence type="ECO:0000256" key="6">
    <source>
        <dbReference type="ARBA" id="ARBA00023077"/>
    </source>
</evidence>
<feature type="domain" description="TonB-dependent receptor-like beta-barrel" evidence="12">
    <location>
        <begin position="181"/>
        <end position="651"/>
    </location>
</feature>
<keyword evidence="4 10" id="KW-0812">Transmembrane</keyword>
<dbReference type="PANTHER" id="PTHR30069">
    <property type="entry name" value="TONB-DEPENDENT OUTER MEMBRANE RECEPTOR"/>
    <property type="match status" value="1"/>
</dbReference>
<evidence type="ECO:0000256" key="11">
    <source>
        <dbReference type="RuleBase" id="RU003357"/>
    </source>
</evidence>
<dbReference type="GO" id="GO:0044718">
    <property type="term" value="P:siderophore transmembrane transport"/>
    <property type="evidence" value="ECO:0007669"/>
    <property type="project" value="TreeGrafter"/>
</dbReference>
<proteinExistence type="inferred from homology"/>
<keyword evidence="2 10" id="KW-0813">Transport</keyword>
<dbReference type="PANTHER" id="PTHR30069:SF29">
    <property type="entry name" value="HEMOGLOBIN AND HEMOGLOBIN-HAPTOGLOBIN-BINDING PROTEIN 1-RELATED"/>
    <property type="match status" value="1"/>
</dbReference>
<dbReference type="AlphaFoldDB" id="A0A917MGF2"/>
<accession>A0A917MGF2</accession>
<evidence type="ECO:0000259" key="12">
    <source>
        <dbReference type="Pfam" id="PF00593"/>
    </source>
</evidence>
<comment type="similarity">
    <text evidence="10 11">Belongs to the TonB-dependent receptor family.</text>
</comment>
<evidence type="ECO:0000259" key="13">
    <source>
        <dbReference type="Pfam" id="PF07715"/>
    </source>
</evidence>
<dbReference type="PROSITE" id="PS52016">
    <property type="entry name" value="TONB_DEPENDENT_REC_3"/>
    <property type="match status" value="1"/>
</dbReference>
<dbReference type="GO" id="GO:0009279">
    <property type="term" value="C:cell outer membrane"/>
    <property type="evidence" value="ECO:0007669"/>
    <property type="project" value="UniProtKB-SubCell"/>
</dbReference>
<evidence type="ECO:0000256" key="1">
    <source>
        <dbReference type="ARBA" id="ARBA00004571"/>
    </source>
</evidence>
<evidence type="ECO:0000256" key="7">
    <source>
        <dbReference type="ARBA" id="ARBA00023136"/>
    </source>
</evidence>
<keyword evidence="3 10" id="KW-1134">Transmembrane beta strand</keyword>
<dbReference type="InterPro" id="IPR000531">
    <property type="entry name" value="Beta-barrel_TonB"/>
</dbReference>
<feature type="domain" description="TonB-dependent receptor plug" evidence="13">
    <location>
        <begin position="47"/>
        <end position="151"/>
    </location>
</feature>
<dbReference type="InterPro" id="IPR039426">
    <property type="entry name" value="TonB-dep_rcpt-like"/>
</dbReference>
<dbReference type="RefSeq" id="WP_188599014.1">
    <property type="nucleotide sequence ID" value="NZ_BMJW01000002.1"/>
</dbReference>
<evidence type="ECO:0000313" key="14">
    <source>
        <dbReference type="EMBL" id="GGH00119.1"/>
    </source>
</evidence>
<keyword evidence="15" id="KW-1185">Reference proteome</keyword>
<protein>
    <submittedName>
        <fullName evidence="14">TonB-dependent receptor</fullName>
    </submittedName>
</protein>
<comment type="caution">
    <text evidence="14">The sequence shown here is derived from an EMBL/GenBank/DDBJ whole genome shotgun (WGS) entry which is preliminary data.</text>
</comment>
<dbReference type="EMBL" id="BMJW01000002">
    <property type="protein sequence ID" value="GGH00119.1"/>
    <property type="molecule type" value="Genomic_DNA"/>
</dbReference>
<keyword evidence="5" id="KW-0732">Signal</keyword>
<dbReference type="InterPro" id="IPR012910">
    <property type="entry name" value="Plug_dom"/>
</dbReference>
<name>A0A917MGF2_9FLAO</name>
<dbReference type="Pfam" id="PF00593">
    <property type="entry name" value="TonB_dep_Rec_b-barrel"/>
    <property type="match status" value="1"/>
</dbReference>
<dbReference type="Gene3D" id="2.40.170.20">
    <property type="entry name" value="TonB-dependent receptor, beta-barrel domain"/>
    <property type="match status" value="1"/>
</dbReference>
<dbReference type="InterPro" id="IPR036942">
    <property type="entry name" value="Beta-barrel_TonB_sf"/>
</dbReference>
<dbReference type="InterPro" id="IPR037066">
    <property type="entry name" value="Plug_dom_sf"/>
</dbReference>
<evidence type="ECO:0000256" key="5">
    <source>
        <dbReference type="ARBA" id="ARBA00022729"/>
    </source>
</evidence>
<dbReference type="Proteomes" id="UP000633278">
    <property type="component" value="Unassembled WGS sequence"/>
</dbReference>
<dbReference type="GO" id="GO:0015344">
    <property type="term" value="F:siderophore uptake transmembrane transporter activity"/>
    <property type="evidence" value="ECO:0007669"/>
    <property type="project" value="TreeGrafter"/>
</dbReference>
<keyword evidence="7 10" id="KW-0472">Membrane</keyword>
<dbReference type="SUPFAM" id="SSF56935">
    <property type="entry name" value="Porins"/>
    <property type="match status" value="1"/>
</dbReference>
<dbReference type="Gene3D" id="2.170.130.10">
    <property type="entry name" value="TonB-dependent receptor, plug domain"/>
    <property type="match status" value="1"/>
</dbReference>
<evidence type="ECO:0000313" key="15">
    <source>
        <dbReference type="Proteomes" id="UP000633278"/>
    </source>
</evidence>
<sequence>MILNKKYCALFLLTSSVIFSQNQQKDSLDSRVLDEVVVTATRSIRQLSSVPLAVTLVSKKQIEATGVTRLKSILEEQTGIVFVTDASGFSGVQLQGIESAYTLILIDGVPLIGRSAGTLDLERISISNIKQIEIVKGPSSSLYGSEAIGGVINIITDKPKYDLQKSSINLYAKAGAKEELDFTFNYLYKKNALGFRSAINANSVAAFDLSPLSVAKTSEAQQNLTADFGVSYVFNKALDLDVHTRFYQQNQHNGDQTNRLTEFNINTVLKHRLVTNAILDYTVYATHYKTKSIFNGEESLYNQQLIRPEVRAKIQFGSNELVAGVGFGYDALDRTYFEKKETYTTQYAYGQYDFNPLNKLNVIVGARFDHHNKYKSAFSPKVSARYKISDWLAVKSSVGFGFKAPDFRQLFFNFSNSAAGYVVYGVQTMHDLFGSIPEVQQQVAKELNPENSIGYNLGFQLTPSNHLKIGVNIFRNDIKDLINTAVFNGSLPGVNPNTRVFYYENRDQVYTRGIEFDFQYTFSDNLKLIAGYQYVEAKDKEQERRIKAGEVYYRKTPSSPSQQLKISDYFGLANRSKHMANAKLYYRNYRHNFDANIRAIYRSKYALYDTNNSQEIIDNSDAFVKGNAIINTAISKTFSEKFSLQLGVDNLFNADGLENAADFPNNDAVLRLGRTYYTRIQFNF</sequence>
<gene>
    <name evidence="14" type="ORF">GCM10011416_18230</name>
</gene>
<reference evidence="14" key="1">
    <citation type="journal article" date="2014" name="Int. J. Syst. Evol. Microbiol.">
        <title>Complete genome sequence of Corynebacterium casei LMG S-19264T (=DSM 44701T), isolated from a smear-ripened cheese.</title>
        <authorList>
            <consortium name="US DOE Joint Genome Institute (JGI-PGF)"/>
            <person name="Walter F."/>
            <person name="Albersmeier A."/>
            <person name="Kalinowski J."/>
            <person name="Ruckert C."/>
        </authorList>
    </citation>
    <scope>NUCLEOTIDE SEQUENCE</scope>
    <source>
        <strain evidence="14">CGMCC 1.15763</strain>
    </source>
</reference>
<evidence type="ECO:0000256" key="4">
    <source>
        <dbReference type="ARBA" id="ARBA00022692"/>
    </source>
</evidence>
<evidence type="ECO:0000256" key="10">
    <source>
        <dbReference type="PROSITE-ProRule" id="PRU01360"/>
    </source>
</evidence>
<keyword evidence="9 10" id="KW-0998">Cell outer membrane</keyword>
<comment type="subcellular location">
    <subcellularLocation>
        <location evidence="1 10">Cell outer membrane</location>
        <topology evidence="1 10">Multi-pass membrane protein</topology>
    </subcellularLocation>
</comment>
<keyword evidence="8 14" id="KW-0675">Receptor</keyword>
<evidence type="ECO:0000256" key="8">
    <source>
        <dbReference type="ARBA" id="ARBA00023170"/>
    </source>
</evidence>
<dbReference type="Pfam" id="PF07715">
    <property type="entry name" value="Plug"/>
    <property type="match status" value="1"/>
</dbReference>